<gene>
    <name evidence="1" type="ORF">RW095_00220</name>
</gene>
<reference evidence="1 2" key="1">
    <citation type="submission" date="2023-10" db="EMBL/GenBank/DDBJ databases">
        <title>Surface-active antibiotics is a multifunctional adaptation for post-fire microbes.</title>
        <authorList>
            <person name="Liu M.D."/>
            <person name="Du Y."/>
            <person name="Koupaei S.K."/>
            <person name="Kim N.R."/>
            <person name="Zhang W."/>
            <person name="Traxler M.F."/>
        </authorList>
    </citation>
    <scope>NUCLEOTIDE SEQUENCE [LARGE SCALE GENOMIC DNA]</scope>
    <source>
        <strain evidence="1 2">F3</strain>
    </source>
</reference>
<organism evidence="1 2">
    <name type="scientific">Paraburkholderia kirstenboschensis</name>
    <dbReference type="NCBI Taxonomy" id="1245436"/>
    <lineage>
        <taxon>Bacteria</taxon>
        <taxon>Pseudomonadati</taxon>
        <taxon>Pseudomonadota</taxon>
        <taxon>Betaproteobacteria</taxon>
        <taxon>Burkholderiales</taxon>
        <taxon>Burkholderiaceae</taxon>
        <taxon>Paraburkholderia</taxon>
    </lineage>
</organism>
<sequence>MVRPRLQFPVAAGTTNGIADPGSGYRIYPGYQRTPAGEYVGTLKVVRLRDSKLLYPFDGVAQIGPYSTGSEARQAAERAGAAVVLADTRNPEP</sequence>
<keyword evidence="2" id="KW-1185">Reference proteome</keyword>
<name>A0ABZ0E9V8_9BURK</name>
<dbReference type="Pfam" id="PF20484">
    <property type="entry name" value="DUF6723"/>
    <property type="match status" value="1"/>
</dbReference>
<protein>
    <submittedName>
        <fullName evidence="1">DUF6723 family protein</fullName>
    </submittedName>
</protein>
<dbReference type="EMBL" id="CP136511">
    <property type="protein sequence ID" value="WOD14007.1"/>
    <property type="molecule type" value="Genomic_DNA"/>
</dbReference>
<dbReference type="Proteomes" id="UP001302652">
    <property type="component" value="Chromosome 3"/>
</dbReference>
<evidence type="ECO:0000313" key="2">
    <source>
        <dbReference type="Proteomes" id="UP001302652"/>
    </source>
</evidence>
<proteinExistence type="predicted"/>
<evidence type="ECO:0000313" key="1">
    <source>
        <dbReference type="EMBL" id="WOD14007.1"/>
    </source>
</evidence>
<dbReference type="InterPro" id="IPR046569">
    <property type="entry name" value="DUF6723"/>
</dbReference>
<accession>A0ABZ0E9V8</accession>
<dbReference type="RefSeq" id="WP_317015754.1">
    <property type="nucleotide sequence ID" value="NZ_CP136511.1"/>
</dbReference>